<keyword evidence="4" id="KW-1185">Reference proteome</keyword>
<feature type="domain" description="Glycosyl hydrolase family 78 alpha-rhamnosidase N-terminal" evidence="2">
    <location>
        <begin position="35"/>
        <end position="176"/>
    </location>
</feature>
<dbReference type="GO" id="GO:0016787">
    <property type="term" value="F:hydrolase activity"/>
    <property type="evidence" value="ECO:0007669"/>
    <property type="project" value="UniProtKB-KW"/>
</dbReference>
<accession>A0A3A9K1E8</accession>
<dbReference type="Pfam" id="PF17389">
    <property type="entry name" value="Bac_rhamnosid6H"/>
    <property type="match status" value="1"/>
</dbReference>
<sequence length="527" mass="60793">MSFQSDPNQKVIRNPLFEEKADALKPKIYQETITPNRVVKTITNEDIIHGWEVVPTEDYQQLATQSFGKGESFILDFGQHVVGYVSMNVSPVGSPPDAPLHVRFTFGEMPVEVSEPFSSYDGWISSSWLQEETLHVDVLPNKIKLPRRYSFRYMKVEILDTSQKFNVSFNEVRCQAVTSADVSNVKQLNHEDPLLNKLDEVSIKTLQDCMQDVFEDGPKRDRRLWLGDLRLQALANYVTFKNNDLVKRNLYQFATVPNENGQVTANLFVEPTLIPDDTFLFDYSLFFTTTLFDYYQVTKDKETLVELWGTAYRQIELALERVKDNGIVKDDSSWWSFIDWHPDLNKQGPSQAILIYALKRAINLANELGETEEEAYLTLKVETMTMAAKTHLWNEKAGFFVSGESKQISWATQVWMVLAEVLDKEASRKLLQNLLVEKPEIGMNTPYMYHHLAEALFLTGETEEAIKLLKHYWGGMIKDGADTFWELYNPEDKEFSPYGNHLINSFCHAWSCTPTYLLRTFLDTRQS</sequence>
<dbReference type="Proteomes" id="UP000281498">
    <property type="component" value="Unassembled WGS sequence"/>
</dbReference>
<evidence type="ECO:0000259" key="1">
    <source>
        <dbReference type="Pfam" id="PF17389"/>
    </source>
</evidence>
<dbReference type="SUPFAM" id="SSF48208">
    <property type="entry name" value="Six-hairpin glycosidases"/>
    <property type="match status" value="1"/>
</dbReference>
<comment type="caution">
    <text evidence="3">The sequence shown here is derived from an EMBL/GenBank/DDBJ whole genome shotgun (WGS) entry which is preliminary data.</text>
</comment>
<protein>
    <submittedName>
        <fullName evidence="3">Sugar hydrolase</fullName>
    </submittedName>
</protein>
<organism evidence="3 4">
    <name type="scientific">Salipaludibacillus neizhouensis</name>
    <dbReference type="NCBI Taxonomy" id="885475"/>
    <lineage>
        <taxon>Bacteria</taxon>
        <taxon>Bacillati</taxon>
        <taxon>Bacillota</taxon>
        <taxon>Bacilli</taxon>
        <taxon>Bacillales</taxon>
        <taxon>Bacillaceae</taxon>
    </lineage>
</organism>
<dbReference type="PANTHER" id="PTHR34987:SF4">
    <property type="entry name" value="ALPHA-L-RHAMNOSIDASE C-TERMINAL DOMAIN-CONTAINING PROTEIN"/>
    <property type="match status" value="1"/>
</dbReference>
<name>A0A3A9K1E8_9BACI</name>
<evidence type="ECO:0000313" key="3">
    <source>
        <dbReference type="EMBL" id="RKL66924.1"/>
    </source>
</evidence>
<dbReference type="EMBL" id="PDOE01000005">
    <property type="protein sequence ID" value="RKL66924.1"/>
    <property type="molecule type" value="Genomic_DNA"/>
</dbReference>
<dbReference type="InterPro" id="IPR035396">
    <property type="entry name" value="Bac_rhamnosid6H"/>
</dbReference>
<feature type="domain" description="Alpha-L-rhamnosidase six-hairpin glycosidase" evidence="1">
    <location>
        <begin position="188"/>
        <end position="518"/>
    </location>
</feature>
<dbReference type="AlphaFoldDB" id="A0A3A9K1E8"/>
<proteinExistence type="predicted"/>
<dbReference type="InterPro" id="IPR008928">
    <property type="entry name" value="6-hairpin_glycosidase_sf"/>
</dbReference>
<dbReference type="GO" id="GO:0005975">
    <property type="term" value="P:carbohydrate metabolic process"/>
    <property type="evidence" value="ECO:0007669"/>
    <property type="project" value="InterPro"/>
</dbReference>
<evidence type="ECO:0000313" key="4">
    <source>
        <dbReference type="Proteomes" id="UP000281498"/>
    </source>
</evidence>
<dbReference type="InterPro" id="IPR012341">
    <property type="entry name" value="6hp_glycosidase-like_sf"/>
</dbReference>
<reference evidence="3 4" key="1">
    <citation type="submission" date="2017-10" db="EMBL/GenBank/DDBJ databases">
        <title>Bacillus sp. nov., a halophilic bacterium isolated from a Keqin Lake.</title>
        <authorList>
            <person name="Wang H."/>
        </authorList>
    </citation>
    <scope>NUCLEOTIDE SEQUENCE [LARGE SCALE GENOMIC DNA]</scope>
    <source>
        <strain evidence="3 4">KCTC 13187</strain>
    </source>
</reference>
<dbReference type="InterPro" id="IPR049164">
    <property type="entry name" value="Glyco_hydro_78_N"/>
</dbReference>
<keyword evidence="3" id="KW-0378">Hydrolase</keyword>
<dbReference type="PANTHER" id="PTHR34987">
    <property type="entry name" value="C, PUTATIVE (AFU_ORTHOLOGUE AFUA_3G02880)-RELATED"/>
    <property type="match status" value="1"/>
</dbReference>
<evidence type="ECO:0000259" key="2">
    <source>
        <dbReference type="Pfam" id="PF21104"/>
    </source>
</evidence>
<dbReference type="RefSeq" id="WP_110934657.1">
    <property type="nucleotide sequence ID" value="NZ_KZ614146.1"/>
</dbReference>
<dbReference type="OrthoDB" id="9815108at2"/>
<dbReference type="Gene3D" id="1.50.10.10">
    <property type="match status" value="1"/>
</dbReference>
<dbReference type="Pfam" id="PF21104">
    <property type="entry name" value="Glyco_hydro_78_N"/>
    <property type="match status" value="1"/>
</dbReference>
<gene>
    <name evidence="3" type="ORF">CR203_13940</name>
</gene>